<dbReference type="GO" id="GO:0003729">
    <property type="term" value="F:mRNA binding"/>
    <property type="evidence" value="ECO:0007669"/>
    <property type="project" value="TreeGrafter"/>
</dbReference>
<dbReference type="GO" id="GO:0005737">
    <property type="term" value="C:cytoplasm"/>
    <property type="evidence" value="ECO:0007669"/>
    <property type="project" value="TreeGrafter"/>
</dbReference>
<evidence type="ECO:0000313" key="5">
    <source>
        <dbReference type="EMBL" id="KAJ3182365.1"/>
    </source>
</evidence>
<dbReference type="Gene3D" id="2.30.29.30">
    <property type="entry name" value="Pleckstrin-homology domain (PH domain)/Phosphotyrosine-binding domain (PTB)"/>
    <property type="match status" value="1"/>
</dbReference>
<dbReference type="AlphaFoldDB" id="A0AAD5TNV2"/>
<comment type="caution">
    <text evidence="5">The sequence shown here is derived from an EMBL/GenBank/DDBJ whole genome shotgun (WGS) entry which is preliminary data.</text>
</comment>
<dbReference type="Pfam" id="PF12807">
    <property type="entry name" value="eIF3_p135"/>
    <property type="match status" value="1"/>
</dbReference>
<dbReference type="SUPFAM" id="SSF50729">
    <property type="entry name" value="PH domain-like"/>
    <property type="match status" value="1"/>
</dbReference>
<dbReference type="CDD" id="cd15466">
    <property type="entry name" value="CLU-central"/>
    <property type="match status" value="1"/>
</dbReference>
<feature type="region of interest" description="Disordered" evidence="2">
    <location>
        <begin position="115"/>
        <end position="167"/>
    </location>
</feature>
<feature type="domain" description="PH" evidence="3">
    <location>
        <begin position="9"/>
        <end position="117"/>
    </location>
</feature>
<gene>
    <name evidence="5" type="ORF">HDU87_008528</name>
</gene>
<dbReference type="InterPro" id="IPR011990">
    <property type="entry name" value="TPR-like_helical_dom_sf"/>
</dbReference>
<keyword evidence="1" id="KW-0963">Cytoplasm</keyword>
<dbReference type="InterPro" id="IPR025697">
    <property type="entry name" value="CLU_dom"/>
</dbReference>
<dbReference type="Proteomes" id="UP001212152">
    <property type="component" value="Unassembled WGS sequence"/>
</dbReference>
<evidence type="ECO:0000256" key="1">
    <source>
        <dbReference type="ARBA" id="ARBA00022490"/>
    </source>
</evidence>
<evidence type="ECO:0000259" key="3">
    <source>
        <dbReference type="PROSITE" id="PS50003"/>
    </source>
</evidence>
<dbReference type="InterPro" id="IPR001849">
    <property type="entry name" value="PH_domain"/>
</dbReference>
<dbReference type="Pfam" id="PF00169">
    <property type="entry name" value="PH"/>
    <property type="match status" value="1"/>
</dbReference>
<organism evidence="5 6">
    <name type="scientific">Geranomyces variabilis</name>
    <dbReference type="NCBI Taxonomy" id="109894"/>
    <lineage>
        <taxon>Eukaryota</taxon>
        <taxon>Fungi</taxon>
        <taxon>Fungi incertae sedis</taxon>
        <taxon>Chytridiomycota</taxon>
        <taxon>Chytridiomycota incertae sedis</taxon>
        <taxon>Chytridiomycetes</taxon>
        <taxon>Spizellomycetales</taxon>
        <taxon>Powellomycetaceae</taxon>
        <taxon>Geranomyces</taxon>
    </lineage>
</organism>
<evidence type="ECO:0000313" key="6">
    <source>
        <dbReference type="Proteomes" id="UP001212152"/>
    </source>
</evidence>
<feature type="compositionally biased region" description="Polar residues" evidence="2">
    <location>
        <begin position="131"/>
        <end position="147"/>
    </location>
</feature>
<protein>
    <recommendedName>
        <fullName evidence="7">PH domain-containing protein</fullName>
    </recommendedName>
</protein>
<dbReference type="InterPro" id="IPR027523">
    <property type="entry name" value="CLU_prot"/>
</dbReference>
<feature type="domain" description="Clu" evidence="4">
    <location>
        <begin position="251"/>
        <end position="529"/>
    </location>
</feature>
<dbReference type="PROSITE" id="PS50003">
    <property type="entry name" value="PH_DOMAIN"/>
    <property type="match status" value="1"/>
</dbReference>
<evidence type="ECO:0000256" key="2">
    <source>
        <dbReference type="SAM" id="MobiDB-lite"/>
    </source>
</evidence>
<dbReference type="Pfam" id="PF13236">
    <property type="entry name" value="CLU"/>
    <property type="match status" value="1"/>
</dbReference>
<feature type="compositionally biased region" description="Low complexity" evidence="2">
    <location>
        <begin position="148"/>
        <end position="158"/>
    </location>
</feature>
<dbReference type="PANTHER" id="PTHR12601">
    <property type="entry name" value="EUKARYOTIC TRANSLATION INITIATION FACTOR 3 SUBUNIT EIF-3"/>
    <property type="match status" value="1"/>
</dbReference>
<proteinExistence type="predicted"/>
<dbReference type="GO" id="GO:0048312">
    <property type="term" value="P:intracellular distribution of mitochondria"/>
    <property type="evidence" value="ECO:0007669"/>
    <property type="project" value="TreeGrafter"/>
</dbReference>
<evidence type="ECO:0000259" key="4">
    <source>
        <dbReference type="PROSITE" id="PS51823"/>
    </source>
</evidence>
<dbReference type="PROSITE" id="PS51823">
    <property type="entry name" value="CLU"/>
    <property type="match status" value="1"/>
</dbReference>
<dbReference type="CDD" id="cd00821">
    <property type="entry name" value="PH"/>
    <property type="match status" value="1"/>
</dbReference>
<dbReference type="SMART" id="SM00233">
    <property type="entry name" value="PH"/>
    <property type="match status" value="1"/>
</dbReference>
<accession>A0AAD5TNV2</accession>
<dbReference type="PANTHER" id="PTHR12601:SF6">
    <property type="entry name" value="CLUSTERED MITOCHONDRIA PROTEIN HOMOLOG"/>
    <property type="match status" value="1"/>
</dbReference>
<dbReference type="EMBL" id="JADGJQ010000009">
    <property type="protein sequence ID" value="KAJ3182365.1"/>
    <property type="molecule type" value="Genomic_DNA"/>
</dbReference>
<dbReference type="Gene3D" id="1.25.40.10">
    <property type="entry name" value="Tetratricopeptide repeat domain"/>
    <property type="match status" value="1"/>
</dbReference>
<evidence type="ECO:0008006" key="7">
    <source>
        <dbReference type="Google" id="ProtNLM"/>
    </source>
</evidence>
<sequence>MLASNTSSQTLKQGWVFKKGGSGFLSHWRLKYVVLSETSAGEAKLLVYDQVDQSRPPKHEIWLHGASIDVLTGSKTSGSKKGSAPFVVADRKRKFYFAAQTRGDRDDWLAILKPNPSSHITASDPRRATINGRSASRQSGRNGSPTMRRSNSVRYRSYSRQRDSDDTISVRSFETSISGADMMDNSDAVSVYSVASSRALGSTLEDGGSSIASSRVDTLSFCSEPVLTPQELTLMGNSHASSESYRNEEIFNFRHAFRRRRAPMPKAEVFAQPCTETQPWNERYQAILSGRCTNEEGALRQDIALQDLIGQFRESAQQVARKMVDDYHLASTSCEGKRAPLSRPMSAGSSAETLSMDGSISQIHFGQTGEVVQNGIIFRFACDYDETSTEQLQETHRQISSELLAVNALTRASFTGHSAPHLHTVLMVLVDYKGFRVVAYADMGDREDARAIAVHNLMRDPPRTDEKASERLTSVANGLGLKSHVVKIGEERRVACALARDVEVHFHPTSKLFYASNLHKILPPDHNPALDHAVAGPLSKVLRPEFLSLHNAALSCDAFTPASGATRREREANDAEVARAVKSLREVHVPAFVARLDALDVRVVDSRGLIGEMHSAGLNVRYLGHIARLSTLPYIRSLACNEMAARAFKSLFQTRIRSAIVHFKSVGATSIDEEMRTYAVGMFSGVLGGGEKSRRFFEERLRLEVLNKFDYQLSWTVFEELHKPALFLAMQSHCGVAFEDTNEYDFSLDNPIPRSKFVRFIPRVKQPNGLSQLVAANSPTPEDERLAYHLARQFKSLGPQSKLARSDASSAALAQVSAHYNATQRFEEARLYAQAAISAATRNSCLAGLAMGLLIDALAAAGSSHIKPTVDDEQKVLEIYEKAVAITLWHCGADHPVVMGLHDRIAGVFERGGKFAKALEYYSRSLKVAEKALGKNHLVTAGYLVKLGSLYHAINNPTESIKVFTEAQHLYQGLHAATPLVAYMHHHFAQPLAERGDLDAAIAHAQRAKRMFEKAFGQADPRTVEACRQVAKFVLMPYVRYEGVLTPVIRSAYKEAVACYEKVFRFVKSARSGACEGSKSLIASAAPDDGAVPINPSPPLLGTSSYPAPISGPLITPTTRHPLPQHPRSLLHSLTRQIISLKLRLVDSPQHREIVRTLRAQNRDKVLSAGEARGVVLRLAAVSPSVYLDNVMGRIEEGDGSAIDELGVVLMLTEGEVVGRDP</sequence>
<keyword evidence="6" id="KW-1185">Reference proteome</keyword>
<dbReference type="InterPro" id="IPR033646">
    <property type="entry name" value="CLU-central"/>
</dbReference>
<reference evidence="5" key="1">
    <citation type="submission" date="2020-05" db="EMBL/GenBank/DDBJ databases">
        <title>Phylogenomic resolution of chytrid fungi.</title>
        <authorList>
            <person name="Stajich J.E."/>
            <person name="Amses K."/>
            <person name="Simmons R."/>
            <person name="Seto K."/>
            <person name="Myers J."/>
            <person name="Bonds A."/>
            <person name="Quandt C.A."/>
            <person name="Barry K."/>
            <person name="Liu P."/>
            <person name="Grigoriev I."/>
            <person name="Longcore J.E."/>
            <person name="James T.Y."/>
        </authorList>
    </citation>
    <scope>NUCLEOTIDE SEQUENCE</scope>
    <source>
        <strain evidence="5">JEL0379</strain>
    </source>
</reference>
<dbReference type="InterPro" id="IPR011993">
    <property type="entry name" value="PH-like_dom_sf"/>
</dbReference>
<dbReference type="Pfam" id="PF13424">
    <property type="entry name" value="TPR_12"/>
    <property type="match status" value="1"/>
</dbReference>
<dbReference type="SUPFAM" id="SSF48452">
    <property type="entry name" value="TPR-like"/>
    <property type="match status" value="1"/>
</dbReference>
<name>A0AAD5TNV2_9FUNG</name>